<evidence type="ECO:0000313" key="1">
    <source>
        <dbReference type="EMBL" id="MBW2940331.1"/>
    </source>
</evidence>
<protein>
    <submittedName>
        <fullName evidence="1">DUF1415 domain-containing protein</fullName>
    </submittedName>
</protein>
<dbReference type="InterPro" id="IPR009858">
    <property type="entry name" value="DUF1415"/>
</dbReference>
<keyword evidence="2" id="KW-1185">Reference proteome</keyword>
<sequence>MSTEMTVDSDVVEREVRQWLTEAVVGLGLCPFAAKPLQEKRVAIEVSRAATAEDLVNDLHRALCRIEETAVSVLETSLLVVPDMLQDFYDYNDFLDIADAVLQEGDWEGEIQIASFHPGYQFGGTEKADPENFTNRSPYPIFHLLREDSLEQAIAAHSDPDGIPDRNIALLREMDAAALKLLFPYCFK</sequence>
<accession>A0ABS6VRJ4</accession>
<evidence type="ECO:0000313" key="2">
    <source>
        <dbReference type="Proteomes" id="UP001166291"/>
    </source>
</evidence>
<organism evidence="1 2">
    <name type="scientific">Zhongshania aquimaris</name>
    <dbReference type="NCBI Taxonomy" id="2857107"/>
    <lineage>
        <taxon>Bacteria</taxon>
        <taxon>Pseudomonadati</taxon>
        <taxon>Pseudomonadota</taxon>
        <taxon>Gammaproteobacteria</taxon>
        <taxon>Cellvibrionales</taxon>
        <taxon>Spongiibacteraceae</taxon>
        <taxon>Zhongshania</taxon>
    </lineage>
</organism>
<reference evidence="1" key="1">
    <citation type="submission" date="2021-07" db="EMBL/GenBank/DDBJ databases">
        <title>Zhongshania sp. CAU 1632 isolated from seawater.</title>
        <authorList>
            <person name="Kim W."/>
        </authorList>
    </citation>
    <scope>NUCLEOTIDE SEQUENCE</scope>
    <source>
        <strain evidence="1">CAU 1632</strain>
    </source>
</reference>
<dbReference type="Proteomes" id="UP001166291">
    <property type="component" value="Unassembled WGS sequence"/>
</dbReference>
<gene>
    <name evidence="1" type="ORF">KXJ70_06075</name>
</gene>
<name>A0ABS6VRJ4_9GAMM</name>
<comment type="caution">
    <text evidence="1">The sequence shown here is derived from an EMBL/GenBank/DDBJ whole genome shotgun (WGS) entry which is preliminary data.</text>
</comment>
<proteinExistence type="predicted"/>
<dbReference type="EMBL" id="JAHWDQ010000001">
    <property type="protein sequence ID" value="MBW2940331.1"/>
    <property type="molecule type" value="Genomic_DNA"/>
</dbReference>
<dbReference type="Pfam" id="PF07209">
    <property type="entry name" value="DUF1415"/>
    <property type="match status" value="1"/>
</dbReference>
<dbReference type="RefSeq" id="WP_219042534.1">
    <property type="nucleotide sequence ID" value="NZ_JAHWDQ010000001.1"/>
</dbReference>